<dbReference type="EMBL" id="KE145352">
    <property type="protein sequence ID" value="EPE37166.1"/>
    <property type="molecule type" value="Genomic_DNA"/>
</dbReference>
<dbReference type="SUPFAM" id="SSF51735">
    <property type="entry name" value="NAD(P)-binding Rossmann-fold domains"/>
    <property type="match status" value="1"/>
</dbReference>
<dbReference type="PANTHER" id="PTHR42820">
    <property type="entry name" value="SHORT-CHAIN DEHYDROGENASE REDUCTASE"/>
    <property type="match status" value="1"/>
</dbReference>
<dbReference type="GeneID" id="19468377"/>
<dbReference type="PRINTS" id="PR00081">
    <property type="entry name" value="GDHRDH"/>
</dbReference>
<name>S3DZ03_GLAL2</name>
<dbReference type="Gene3D" id="3.40.50.720">
    <property type="entry name" value="NAD(P)-binding Rossmann-like Domain"/>
    <property type="match status" value="1"/>
</dbReference>
<dbReference type="AlphaFoldDB" id="S3DZ03"/>
<dbReference type="CDD" id="cd05233">
    <property type="entry name" value="SDR_c"/>
    <property type="match status" value="1"/>
</dbReference>
<dbReference type="FunFam" id="3.40.50.720:FF:000084">
    <property type="entry name" value="Short-chain dehydrogenase reductase"/>
    <property type="match status" value="1"/>
</dbReference>
<evidence type="ECO:0000313" key="2">
    <source>
        <dbReference type="EMBL" id="EPE37166.1"/>
    </source>
</evidence>
<dbReference type="PROSITE" id="PS00061">
    <property type="entry name" value="ADH_SHORT"/>
    <property type="match status" value="1"/>
</dbReference>
<dbReference type="PRINTS" id="PR00080">
    <property type="entry name" value="SDRFAMILY"/>
</dbReference>
<dbReference type="InterPro" id="IPR002347">
    <property type="entry name" value="SDR_fam"/>
</dbReference>
<dbReference type="KEGG" id="glz:GLAREA_09329"/>
<sequence length="277" mass="29250">MSSISTSGVALITGAAAGIGEETGYAFAQAGALGVVFADIHCKLAAENAEKSKAYATNTQYRALSIKVDTTDPISVQEMVDFTVREFGRLDYNVNSAGLGASSLAPTADVDINNFDAILNVNTRGVMLCVRAVSKFMISQEPRTHTGRHGKQRSLGRGCIVNLGSVASFSAGRGMMAYVASKHAVMGITKVAAFDNAKHEIRVNAVCPTWVETPMLDRGLKRWPALGESIKTKTPLGRAADPEEVANVVVYLCSPSSSYINGTGIMIDSGMSVTAHL</sequence>
<gene>
    <name evidence="2" type="ORF">GLAREA_09329</name>
</gene>
<proteinExistence type="predicted"/>
<dbReference type="InterPro" id="IPR020904">
    <property type="entry name" value="Sc_DH/Rdtase_CS"/>
</dbReference>
<dbReference type="Pfam" id="PF13561">
    <property type="entry name" value="adh_short_C2"/>
    <property type="match status" value="1"/>
</dbReference>
<dbReference type="eggNOG" id="KOG0725">
    <property type="taxonomic scope" value="Eukaryota"/>
</dbReference>
<dbReference type="GO" id="GO:0009688">
    <property type="term" value="P:abscisic acid biosynthetic process"/>
    <property type="evidence" value="ECO:0007669"/>
    <property type="project" value="UniProtKB-ARBA"/>
</dbReference>
<dbReference type="OMA" id="MPYTASK"/>
<dbReference type="RefSeq" id="XP_008076481.1">
    <property type="nucleotide sequence ID" value="XM_008078290.1"/>
</dbReference>
<dbReference type="HOGENOM" id="CLU_010194_1_0_1"/>
<evidence type="ECO:0000313" key="3">
    <source>
        <dbReference type="Proteomes" id="UP000016922"/>
    </source>
</evidence>
<reference evidence="2 3" key="1">
    <citation type="journal article" date="2013" name="BMC Genomics">
        <title>Genomics-driven discovery of the pneumocandin biosynthetic gene cluster in the fungus Glarea lozoyensis.</title>
        <authorList>
            <person name="Chen L."/>
            <person name="Yue Q."/>
            <person name="Zhang X."/>
            <person name="Xiang M."/>
            <person name="Wang C."/>
            <person name="Li S."/>
            <person name="Che Y."/>
            <person name="Ortiz-Lopez F.J."/>
            <person name="Bills G.F."/>
            <person name="Liu X."/>
            <person name="An Z."/>
        </authorList>
    </citation>
    <scope>NUCLEOTIDE SEQUENCE [LARGE SCALE GENOMIC DNA]</scope>
    <source>
        <strain evidence="3">ATCC 20868 / MF5171</strain>
    </source>
</reference>
<dbReference type="OrthoDB" id="5840532at2759"/>
<dbReference type="InterPro" id="IPR036291">
    <property type="entry name" value="NAD(P)-bd_dom_sf"/>
</dbReference>
<keyword evidence="3" id="KW-1185">Reference proteome</keyword>
<keyword evidence="1" id="KW-0521">NADP</keyword>
<dbReference type="Proteomes" id="UP000016922">
    <property type="component" value="Unassembled WGS sequence"/>
</dbReference>
<protein>
    <submittedName>
        <fullName evidence="2">NAD(P)-binding Rossmann-fold containing protein</fullName>
    </submittedName>
</protein>
<dbReference type="PANTHER" id="PTHR42820:SF1">
    <property type="entry name" value="SHORT-CHAIN DEHYDROGENASE_REDUCTASE FAMILY PROTEIN"/>
    <property type="match status" value="1"/>
</dbReference>
<organism evidence="2 3">
    <name type="scientific">Glarea lozoyensis (strain ATCC 20868 / MF5171)</name>
    <dbReference type="NCBI Taxonomy" id="1116229"/>
    <lineage>
        <taxon>Eukaryota</taxon>
        <taxon>Fungi</taxon>
        <taxon>Dikarya</taxon>
        <taxon>Ascomycota</taxon>
        <taxon>Pezizomycotina</taxon>
        <taxon>Leotiomycetes</taxon>
        <taxon>Helotiales</taxon>
        <taxon>Helotiaceae</taxon>
        <taxon>Glarea</taxon>
    </lineage>
</organism>
<accession>S3DZ03</accession>
<evidence type="ECO:0000256" key="1">
    <source>
        <dbReference type="ARBA" id="ARBA00022857"/>
    </source>
</evidence>